<feature type="repeat" description="PPR" evidence="2">
    <location>
        <begin position="306"/>
        <end position="341"/>
    </location>
</feature>
<dbReference type="Gene3D" id="1.25.40.10">
    <property type="entry name" value="Tetratricopeptide repeat domain"/>
    <property type="match status" value="5"/>
</dbReference>
<gene>
    <name evidence="4" type="primary">LOC116210571</name>
</gene>
<feature type="repeat" description="PPR" evidence="2">
    <location>
        <begin position="410"/>
        <end position="444"/>
    </location>
</feature>
<feature type="repeat" description="PPR" evidence="2">
    <location>
        <begin position="96"/>
        <end position="130"/>
    </location>
</feature>
<evidence type="ECO:0000256" key="1">
    <source>
        <dbReference type="ARBA" id="ARBA00022737"/>
    </source>
</evidence>
<dbReference type="GO" id="GO:0009451">
    <property type="term" value="P:RNA modification"/>
    <property type="evidence" value="ECO:0007669"/>
    <property type="project" value="InterPro"/>
</dbReference>
<keyword evidence="3" id="KW-1185">Reference proteome</keyword>
<dbReference type="RefSeq" id="XP_031400337.1">
    <property type="nucleotide sequence ID" value="XM_031544477.1"/>
</dbReference>
<dbReference type="Pfam" id="PF20431">
    <property type="entry name" value="E_motif"/>
    <property type="match status" value="1"/>
</dbReference>
<feature type="repeat" description="PPR" evidence="2">
    <location>
        <begin position="166"/>
        <end position="200"/>
    </location>
</feature>
<evidence type="ECO:0000256" key="2">
    <source>
        <dbReference type="PROSITE-ProRule" id="PRU00708"/>
    </source>
</evidence>
<dbReference type="PROSITE" id="PS51375">
    <property type="entry name" value="PPR"/>
    <property type="match status" value="4"/>
</dbReference>
<dbReference type="NCBIfam" id="TIGR00756">
    <property type="entry name" value="PPR"/>
    <property type="match status" value="5"/>
</dbReference>
<dbReference type="Pfam" id="PF13041">
    <property type="entry name" value="PPR_2"/>
    <property type="match status" value="3"/>
</dbReference>
<name>A0A6P8DSD3_PUNGR</name>
<dbReference type="InterPro" id="IPR046960">
    <property type="entry name" value="PPR_At4g14850-like_plant"/>
</dbReference>
<organism evidence="3 4">
    <name type="scientific">Punica granatum</name>
    <name type="common">Pomegranate</name>
    <dbReference type="NCBI Taxonomy" id="22663"/>
    <lineage>
        <taxon>Eukaryota</taxon>
        <taxon>Viridiplantae</taxon>
        <taxon>Streptophyta</taxon>
        <taxon>Embryophyta</taxon>
        <taxon>Tracheophyta</taxon>
        <taxon>Spermatophyta</taxon>
        <taxon>Magnoliopsida</taxon>
        <taxon>eudicotyledons</taxon>
        <taxon>Gunneridae</taxon>
        <taxon>Pentapetalae</taxon>
        <taxon>rosids</taxon>
        <taxon>malvids</taxon>
        <taxon>Myrtales</taxon>
        <taxon>Lythraceae</taxon>
        <taxon>Punica</taxon>
    </lineage>
</organism>
<proteinExistence type="predicted"/>
<dbReference type="InterPro" id="IPR011990">
    <property type="entry name" value="TPR-like_helical_dom_sf"/>
</dbReference>
<dbReference type="Proteomes" id="UP000515151">
    <property type="component" value="Chromosome 6"/>
</dbReference>
<dbReference type="InterPro" id="IPR002885">
    <property type="entry name" value="PPR_rpt"/>
</dbReference>
<evidence type="ECO:0000313" key="3">
    <source>
        <dbReference type="Proteomes" id="UP000515151"/>
    </source>
</evidence>
<reference evidence="3" key="1">
    <citation type="journal article" date="2020" name="Plant Biotechnol. J.">
        <title>The pomegranate (Punica granatum L.) draft genome dissects genetic divergence between soft- and hard-seeded cultivars.</title>
        <authorList>
            <person name="Luo X."/>
            <person name="Li H."/>
            <person name="Wu Z."/>
            <person name="Yao W."/>
            <person name="Zhao P."/>
            <person name="Cao D."/>
            <person name="Yu H."/>
            <person name="Li K."/>
            <person name="Poudel K."/>
            <person name="Zhao D."/>
            <person name="Zhang F."/>
            <person name="Xia X."/>
            <person name="Chen L."/>
            <person name="Wang Q."/>
            <person name="Jing D."/>
            <person name="Cao S."/>
        </authorList>
    </citation>
    <scope>NUCLEOTIDE SEQUENCE [LARGE SCALE GENOMIC DNA]</scope>
    <source>
        <strain evidence="3">cv. Tunisia</strain>
    </source>
</reference>
<dbReference type="GeneID" id="116210571"/>
<dbReference type="FunFam" id="1.25.40.10:FF:000996">
    <property type="entry name" value="Small kernel1"/>
    <property type="match status" value="1"/>
</dbReference>
<accession>A0A6P8DSD3</accession>
<reference evidence="4" key="2">
    <citation type="submission" date="2025-08" db="UniProtKB">
        <authorList>
            <consortium name="RefSeq"/>
        </authorList>
    </citation>
    <scope>IDENTIFICATION</scope>
    <source>
        <tissue evidence="4">Leaf</tissue>
    </source>
</reference>
<dbReference type="AlphaFoldDB" id="A0A6P8DSD3"/>
<dbReference type="FunFam" id="1.25.40.10:FF:000351">
    <property type="entry name" value="Pentatricopeptide repeat-containing protein"/>
    <property type="match status" value="1"/>
</dbReference>
<dbReference type="Pfam" id="PF01535">
    <property type="entry name" value="PPR"/>
    <property type="match status" value="2"/>
</dbReference>
<dbReference type="PANTHER" id="PTHR47926:SF540">
    <property type="entry name" value="PENTATRICOPEPTIDE REPEAT-CONTAINING PROTEIN"/>
    <property type="match status" value="1"/>
</dbReference>
<dbReference type="GO" id="GO:0003723">
    <property type="term" value="F:RNA binding"/>
    <property type="evidence" value="ECO:0007669"/>
    <property type="project" value="InterPro"/>
</dbReference>
<protein>
    <submittedName>
        <fullName evidence="4">Pentatricopeptide repeat-containing protein DOT4, chloroplastic-like</fullName>
    </submittedName>
</protein>
<dbReference type="InterPro" id="IPR046848">
    <property type="entry name" value="E_motif"/>
</dbReference>
<sequence>MNLVCRPKVANLTPRVRPYATSSSSASSITGTLLHLLHLSSATHSSRLTQQSHSLALTAGLLSRAPHLATKLISAYSACKLPSHSKLVFDSVPDKDVCSWNSLINGFVKNHSYREAFALFREMCRGGVLPDDYTLASVSKAAGESRDLSCGTLVHSKSVRVGFVLDTVLTNSLMSMYCKCGEFGSAKNLFDGMPERNVSSWNVLITSFAGLSGCGSGEALWDVMKSMRSEGVKPDAYTVSSILPLCGGDAQKFDYGRELHGYILRNNLDAICGVDAHLGCCLIDMYSKNERLDSGRLVFDRMECKNVYAWTAMINGYVQNSKPEEAFELFRHMQLIDRIEPNRVSIVSVLPACSMFAGLVAAKQIHGFLIRRQIGDEVLGSLCNALIDAYCKCGSLSYARRIFESAASRDAISWSSMISGYGIHGKGEEAIALYNQMLLLGIKPDKITIVGVLSACVRSGLFARGLTIYEKAVNDYKIEPTVEICACVVDMLGRSNQLDRALSFINDMRVEAGPSVWGALVNASTIHGNDQMRELGYSYLIELEPGNPSNYISVSNLHATSSRWDFVAGVRKMMRLKGLKKEPGCSWITISGKTNCFYVADKAHPCSSSIYKMLNALNLVMKGIASSTDSES</sequence>
<dbReference type="PANTHER" id="PTHR47926">
    <property type="entry name" value="PENTATRICOPEPTIDE REPEAT-CONTAINING PROTEIN"/>
    <property type="match status" value="1"/>
</dbReference>
<dbReference type="OrthoDB" id="879807at2759"/>
<evidence type="ECO:0000313" key="4">
    <source>
        <dbReference type="RefSeq" id="XP_031400337.1"/>
    </source>
</evidence>
<keyword evidence="1" id="KW-0677">Repeat</keyword>